<sequence length="371" mass="40804">MEQAILPAEIMCAIFLNLPDVWWIMAARTCRWWRVCIHEAAEIRRVPMRHFLQQVSRGLTVDAAVRGGHVGVIDWLVQESRVPLEGAAAAAAWMATRGACSWQEAVVDAVREGVDVAAVVWIARESVGHTLPMAAAVVYGRDDCVDAILRERTVSNFRTWQGWRRSRFPPGDWVRIAAHATACAVVAGKFGRDSHFDSDTWKVGASTLFVAAAVGVPIDHLESKVADTAQHMIPAARWLEAHRPSFDSTDIANLCDAVARDSNSTLGQAMPNAVALPEDATAAASWPRMRRPLPRDFLPGGVLGTFCHLDTGSNHATSGTVYLIALLDPLLVDPSDRQALRSCVPLFRDEHHMSDTRPRFLWSYDAPPDCC</sequence>
<dbReference type="Proteomes" id="UP000249287">
    <property type="component" value="Segment"/>
</dbReference>
<dbReference type="KEGG" id="vg:36842785"/>
<accession>A0A2U7UCF2</accession>
<name>A0A2U7UCF2_9VIRU</name>
<dbReference type="InterPro" id="IPR001810">
    <property type="entry name" value="F-box_dom"/>
</dbReference>
<dbReference type="InterPro" id="IPR036047">
    <property type="entry name" value="F-box-like_dom_sf"/>
</dbReference>
<proteinExistence type="predicted"/>
<reference evidence="2" key="1">
    <citation type="journal article" date="2018" name="Nat. Commun.">
        <title>Diversity and evolution of the emerging Pandoraviridae family.</title>
        <authorList>
            <person name="Legendre M."/>
            <person name="Fabre E."/>
            <person name="Poirot O."/>
            <person name="Jeudy S."/>
            <person name="Lartigue A."/>
            <person name="Alempic J.M."/>
            <person name="Beucher L."/>
            <person name="Philippe N."/>
            <person name="Bertaux L."/>
            <person name="Christo-Foroux E."/>
            <person name="Labadie K."/>
            <person name="Coute Y."/>
            <person name="Abergel C."/>
            <person name="Claverie J.M."/>
        </authorList>
    </citation>
    <scope>NUCLEOTIDE SEQUENCE [LARGE SCALE GENOMIC DNA]</scope>
    <source>
        <strain evidence="2">Neocaledonia</strain>
    </source>
</reference>
<dbReference type="RefSeq" id="YP_009482075.1">
    <property type="nucleotide sequence ID" value="NC_037666.1"/>
</dbReference>
<dbReference type="SUPFAM" id="SSF81383">
    <property type="entry name" value="F-box domain"/>
    <property type="match status" value="1"/>
</dbReference>
<dbReference type="EMBL" id="MG011690">
    <property type="protein sequence ID" value="AVK76072.1"/>
    <property type="molecule type" value="Genomic_DNA"/>
</dbReference>
<organism evidence="2">
    <name type="scientific">Pandoravirus neocaledonia</name>
    <dbReference type="NCBI Taxonomy" id="2107708"/>
    <lineage>
        <taxon>Viruses</taxon>
        <taxon>Pandoravirus</taxon>
    </lineage>
</organism>
<gene>
    <name evidence="2" type="ORF">pneo_cds_465</name>
</gene>
<evidence type="ECO:0000259" key="1">
    <source>
        <dbReference type="Pfam" id="PF12937"/>
    </source>
</evidence>
<dbReference type="Pfam" id="PF12937">
    <property type="entry name" value="F-box-like"/>
    <property type="match status" value="1"/>
</dbReference>
<feature type="domain" description="F-box" evidence="1">
    <location>
        <begin position="6"/>
        <end position="38"/>
    </location>
</feature>
<dbReference type="GeneID" id="36842785"/>
<protein>
    <submittedName>
        <fullName evidence="2">F-box incomplete domain containing protein</fullName>
    </submittedName>
</protein>
<evidence type="ECO:0000313" key="2">
    <source>
        <dbReference type="EMBL" id="AVK76072.1"/>
    </source>
</evidence>